<dbReference type="EMBL" id="JAKMUR010000002">
    <property type="protein sequence ID" value="MCZ9290836.1"/>
    <property type="molecule type" value="Genomic_DNA"/>
</dbReference>
<dbReference type="RefSeq" id="WP_269951640.1">
    <property type="nucleotide sequence ID" value="NZ_JAKMUR010000002.1"/>
</dbReference>
<feature type="transmembrane region" description="Helical" evidence="2">
    <location>
        <begin position="418"/>
        <end position="441"/>
    </location>
</feature>
<evidence type="ECO:0000256" key="1">
    <source>
        <dbReference type="SAM" id="MobiDB-lite"/>
    </source>
</evidence>
<gene>
    <name evidence="4" type="ORF">L8U61_01605</name>
</gene>
<feature type="chain" id="PRO_5046901551" evidence="3">
    <location>
        <begin position="28"/>
        <end position="442"/>
    </location>
</feature>
<dbReference type="Gene3D" id="3.40.390.10">
    <property type="entry name" value="Collagenase (Catalytic Domain)"/>
    <property type="match status" value="1"/>
</dbReference>
<keyword evidence="5" id="KW-1185">Reference proteome</keyword>
<keyword evidence="2" id="KW-1133">Transmembrane helix</keyword>
<evidence type="ECO:0000313" key="4">
    <source>
        <dbReference type="EMBL" id="MCZ9290836.1"/>
    </source>
</evidence>
<reference evidence="4" key="1">
    <citation type="submission" date="2022-02" db="EMBL/GenBank/DDBJ databases">
        <title>Corynebacterium sp. from urogenital microbiome.</title>
        <authorList>
            <person name="Cappelli E.A."/>
            <person name="Ribeiro T.G."/>
            <person name="Peixe L."/>
        </authorList>
    </citation>
    <scope>NUCLEOTIDE SEQUENCE</scope>
    <source>
        <strain evidence="4">C8Ua_144</strain>
    </source>
</reference>
<proteinExistence type="predicted"/>
<comment type="caution">
    <text evidence="4">The sequence shown here is derived from an EMBL/GenBank/DDBJ whole genome shotgun (WGS) entry which is preliminary data.</text>
</comment>
<dbReference type="SUPFAM" id="SSF55486">
    <property type="entry name" value="Metalloproteases ('zincins'), catalytic domain"/>
    <property type="match status" value="1"/>
</dbReference>
<keyword evidence="3" id="KW-0732">Signal</keyword>
<feature type="region of interest" description="Disordered" evidence="1">
    <location>
        <begin position="365"/>
        <end position="390"/>
    </location>
</feature>
<feature type="compositionally biased region" description="Basic and acidic residues" evidence="1">
    <location>
        <begin position="381"/>
        <end position="390"/>
    </location>
</feature>
<accession>A0ABT4R5K4</accession>
<feature type="compositionally biased region" description="Low complexity" evidence="1">
    <location>
        <begin position="367"/>
        <end position="377"/>
    </location>
</feature>
<dbReference type="Proteomes" id="UP001146453">
    <property type="component" value="Unassembled WGS sequence"/>
</dbReference>
<evidence type="ECO:0000256" key="3">
    <source>
        <dbReference type="SAM" id="SignalP"/>
    </source>
</evidence>
<keyword evidence="2" id="KW-0472">Membrane</keyword>
<protein>
    <submittedName>
        <fullName evidence="4">Uncharacterized protein</fullName>
    </submittedName>
</protein>
<name>A0ABT4R5K4_9CORY</name>
<keyword evidence="2" id="KW-0812">Transmembrane</keyword>
<sequence>MRAAFRNTIAAAVAAAIAVSGANVAHAQQDVELAPVLTNTTTLVDSDGDGLPDIWEEQGVVLADGTEIPLPDWGADPNRPDVFLQLNWMASEYDTLGCDTNAARECANANRTSYAPSTQSLDDLVDLFADHGISLHIDAGEHYTNIPNYTEHFGGETIDYRDVYFDANRHEAFQLIDTINNLGDRANIFRPGVLGDRMRAGSNATGLSLVGDNSFYVANPGGRANEEQVRNSILHEFGHTLGLRHWGAAKYVEDIAEGSPMQDGYHSVMNYDRQFDYFNYSEKPYFADTPAGKVLVPADWDSLVLDNPRIGAYAESIGARAKAEVEEIKQPEEVIEVEQPEAVEVADVHEMVALVPAEEIADEPAAEAEAQPGVVPAKAEQPVKDEPKVETKAEAKVKAEVMPAKAEAPKQADDQVNVAAIIGGVVAALAALGIGAAFLAMR</sequence>
<organism evidence="4 5">
    <name type="scientific">Corynebacterium lehmanniae</name>
    <dbReference type="NCBI Taxonomy" id="2913497"/>
    <lineage>
        <taxon>Bacteria</taxon>
        <taxon>Bacillati</taxon>
        <taxon>Actinomycetota</taxon>
        <taxon>Actinomycetes</taxon>
        <taxon>Mycobacteriales</taxon>
        <taxon>Corynebacteriaceae</taxon>
        <taxon>Corynebacterium</taxon>
    </lineage>
</organism>
<dbReference type="InterPro" id="IPR024079">
    <property type="entry name" value="MetalloPept_cat_dom_sf"/>
</dbReference>
<evidence type="ECO:0000256" key="2">
    <source>
        <dbReference type="SAM" id="Phobius"/>
    </source>
</evidence>
<feature type="signal peptide" evidence="3">
    <location>
        <begin position="1"/>
        <end position="27"/>
    </location>
</feature>
<evidence type="ECO:0000313" key="5">
    <source>
        <dbReference type="Proteomes" id="UP001146453"/>
    </source>
</evidence>